<dbReference type="Proteomes" id="UP001062443">
    <property type="component" value="Unassembled WGS sequence"/>
</dbReference>
<name>A0ABQ0QJ52_9PROT</name>
<keyword evidence="1 9" id="KW-0031">Aminopeptidase</keyword>
<gene>
    <name evidence="9" type="ORF">AA106556_1191</name>
</gene>
<dbReference type="Gene3D" id="3.50.30.30">
    <property type="match status" value="1"/>
</dbReference>
<keyword evidence="4 7" id="KW-0732">Signal</keyword>
<feature type="signal peptide" evidence="7">
    <location>
        <begin position="1"/>
        <end position="26"/>
    </location>
</feature>
<dbReference type="SUPFAM" id="SSF52025">
    <property type="entry name" value="PA domain"/>
    <property type="match status" value="1"/>
</dbReference>
<keyword evidence="6" id="KW-0862">Zinc</keyword>
<keyword evidence="2" id="KW-0645">Protease</keyword>
<feature type="domain" description="Peptidase M28" evidence="8">
    <location>
        <begin position="306"/>
        <end position="525"/>
    </location>
</feature>
<evidence type="ECO:0000256" key="7">
    <source>
        <dbReference type="SAM" id="SignalP"/>
    </source>
</evidence>
<dbReference type="InterPro" id="IPR045175">
    <property type="entry name" value="M28_fam"/>
</dbReference>
<organism evidence="9 10">
    <name type="scientific">Neokomagataea tanensis NBRC 106556</name>
    <dbReference type="NCBI Taxonomy" id="1223519"/>
    <lineage>
        <taxon>Bacteria</taxon>
        <taxon>Pseudomonadati</taxon>
        <taxon>Pseudomonadota</taxon>
        <taxon>Alphaproteobacteria</taxon>
        <taxon>Acetobacterales</taxon>
        <taxon>Acetobacteraceae</taxon>
        <taxon>Neokomagataea</taxon>
    </lineage>
</organism>
<dbReference type="Pfam" id="PF04389">
    <property type="entry name" value="Peptidase_M28"/>
    <property type="match status" value="1"/>
</dbReference>
<evidence type="ECO:0000313" key="10">
    <source>
        <dbReference type="Proteomes" id="UP001062443"/>
    </source>
</evidence>
<protein>
    <submittedName>
        <fullName evidence="9">Aminopeptidase</fullName>
    </submittedName>
</protein>
<evidence type="ECO:0000313" key="9">
    <source>
        <dbReference type="EMBL" id="GBR46670.1"/>
    </source>
</evidence>
<evidence type="ECO:0000256" key="6">
    <source>
        <dbReference type="ARBA" id="ARBA00022833"/>
    </source>
</evidence>
<dbReference type="PANTHER" id="PTHR12147">
    <property type="entry name" value="METALLOPEPTIDASE M28 FAMILY MEMBER"/>
    <property type="match status" value="1"/>
</dbReference>
<evidence type="ECO:0000259" key="8">
    <source>
        <dbReference type="Pfam" id="PF04389"/>
    </source>
</evidence>
<dbReference type="EMBL" id="BAQB01000016">
    <property type="protein sequence ID" value="GBR46670.1"/>
    <property type="molecule type" value="Genomic_DNA"/>
</dbReference>
<comment type="caution">
    <text evidence="9">The sequence shown here is derived from an EMBL/GenBank/DDBJ whole genome shotgun (WGS) entry which is preliminary data.</text>
</comment>
<keyword evidence="5" id="KW-0378">Hydrolase</keyword>
<keyword evidence="3" id="KW-0479">Metal-binding</keyword>
<dbReference type="InterPro" id="IPR046450">
    <property type="entry name" value="PA_dom_sf"/>
</dbReference>
<accession>A0ABQ0QJ52</accession>
<evidence type="ECO:0000256" key="5">
    <source>
        <dbReference type="ARBA" id="ARBA00022801"/>
    </source>
</evidence>
<dbReference type="Gene3D" id="3.40.630.10">
    <property type="entry name" value="Zn peptidases"/>
    <property type="match status" value="1"/>
</dbReference>
<dbReference type="PANTHER" id="PTHR12147:SF56">
    <property type="entry name" value="AMINOPEPTIDASE YDR415C-RELATED"/>
    <property type="match status" value="1"/>
</dbReference>
<dbReference type="SUPFAM" id="SSF53187">
    <property type="entry name" value="Zn-dependent exopeptidases"/>
    <property type="match status" value="1"/>
</dbReference>
<evidence type="ECO:0000256" key="2">
    <source>
        <dbReference type="ARBA" id="ARBA00022670"/>
    </source>
</evidence>
<evidence type="ECO:0000256" key="3">
    <source>
        <dbReference type="ARBA" id="ARBA00022723"/>
    </source>
</evidence>
<dbReference type="GO" id="GO:0004177">
    <property type="term" value="F:aminopeptidase activity"/>
    <property type="evidence" value="ECO:0007669"/>
    <property type="project" value="UniProtKB-KW"/>
</dbReference>
<reference evidence="9" key="1">
    <citation type="submission" date="2013-04" db="EMBL/GenBank/DDBJ databases">
        <title>The genome sequencing project of 58 acetic acid bacteria.</title>
        <authorList>
            <person name="Okamoto-Kainuma A."/>
            <person name="Ishikawa M."/>
            <person name="Umino S."/>
            <person name="Koizumi Y."/>
            <person name="Shiwa Y."/>
            <person name="Yoshikawa H."/>
            <person name="Matsutani M."/>
            <person name="Matsushita K."/>
        </authorList>
    </citation>
    <scope>NUCLEOTIDE SEQUENCE</scope>
    <source>
        <strain evidence="9">NBRC 106556</strain>
    </source>
</reference>
<proteinExistence type="predicted"/>
<evidence type="ECO:0000256" key="1">
    <source>
        <dbReference type="ARBA" id="ARBA00022438"/>
    </source>
</evidence>
<keyword evidence="10" id="KW-1185">Reference proteome</keyword>
<evidence type="ECO:0000256" key="4">
    <source>
        <dbReference type="ARBA" id="ARBA00022729"/>
    </source>
</evidence>
<feature type="chain" id="PRO_5047477957" evidence="7">
    <location>
        <begin position="27"/>
        <end position="559"/>
    </location>
</feature>
<sequence length="559" mass="59512">MTQHRSSLLASIAATCFFVFPVIGKAAPVDTAPINPAHLSETIRALASDGFHGRSPGTEGEKVTVPYLIDRFKALGLAPGGDKGGWTQNVPMLRTKPMPAMTVRLNVPNGSRSLVQFKDLCLFTVHPENHQSLDHAQLVFVGYGVHAPERGWDDFKGVDLKGKIAVILINDPDFDASAGEAVAGKFGGRAMTYYGRWTYKYEEAAQRGAAAAIIVHDTPGASYPWATVIAPGAEEYALEDQGDKEAPPIAGWIQGDAAAALFKSAGQDLTALRVKARSPDFRPVPLDGVSLTVDMPVAVSHLVSQNVIGKIVGKTRPNDSILVGAHWDAFGESQDAAGHTIIRRGANDDGAGIAAVLEVARAFVTGPRPDRTLVFAAWTGEERGLLGSSWYAAHPLFPIATTVANVTFDVLQTAGPARNAFIVGAGQDQLQDAFAAAAKMQGRTTSPEAEPERGAFYRADHLPFARLGVPVLPIMGMSGDYDLVNGGVAAGARWAAGYRRCYHQPCDAWSQTWDLRGAAQDIAAAWAVVHHLAFSDTWPGWSAGSEFAAIRASSNASRR</sequence>
<dbReference type="InterPro" id="IPR007484">
    <property type="entry name" value="Peptidase_M28"/>
</dbReference>